<proteinExistence type="predicted"/>
<name>A0A073JPZ4_9BACI</name>
<gene>
    <name evidence="1" type="ORF">BAMA_18250</name>
</gene>
<organism evidence="1 2">
    <name type="scientific">Bacillus manliponensis</name>
    <dbReference type="NCBI Taxonomy" id="574376"/>
    <lineage>
        <taxon>Bacteria</taxon>
        <taxon>Bacillati</taxon>
        <taxon>Bacillota</taxon>
        <taxon>Bacilli</taxon>
        <taxon>Bacillales</taxon>
        <taxon>Bacillaceae</taxon>
        <taxon>Bacillus</taxon>
        <taxon>Bacillus cereus group</taxon>
    </lineage>
</organism>
<sequence>MAKLLTPLQVENNTIAAQNRKYMKHSRRNLYIALEEANLVFDESEVTYFRELWNGGANIIEIAKQMGRHQNEIAVLIIDQADQMKI</sequence>
<reference evidence="1 2" key="1">
    <citation type="submission" date="2014-06" db="EMBL/GenBank/DDBJ databases">
        <title>Draft genome sequence of Bacillus manliponensis JCM 15802 (MCCC 1A00708).</title>
        <authorList>
            <person name="Lai Q."/>
            <person name="Liu Y."/>
            <person name="Shao Z."/>
        </authorList>
    </citation>
    <scope>NUCLEOTIDE SEQUENCE [LARGE SCALE GENOMIC DNA]</scope>
    <source>
        <strain evidence="1 2">JCM 15802</strain>
    </source>
</reference>
<accession>A0A073JPZ4</accession>
<keyword evidence="2" id="KW-1185">Reference proteome</keyword>
<comment type="caution">
    <text evidence="1">The sequence shown here is derived from an EMBL/GenBank/DDBJ whole genome shotgun (WGS) entry which is preliminary data.</text>
</comment>
<evidence type="ECO:0000313" key="1">
    <source>
        <dbReference type="EMBL" id="KEK17154.1"/>
    </source>
</evidence>
<dbReference type="OrthoDB" id="2929895at2"/>
<dbReference type="Proteomes" id="UP000027822">
    <property type="component" value="Unassembled WGS sequence"/>
</dbReference>
<protein>
    <recommendedName>
        <fullName evidence="3">Helix-turn-helix domain containing protein</fullName>
    </recommendedName>
</protein>
<dbReference type="eggNOG" id="ENOG5033AYC">
    <property type="taxonomic scope" value="Bacteria"/>
</dbReference>
<evidence type="ECO:0000313" key="2">
    <source>
        <dbReference type="Proteomes" id="UP000027822"/>
    </source>
</evidence>
<dbReference type="EMBL" id="JOTN01000042">
    <property type="protein sequence ID" value="KEK17154.1"/>
    <property type="molecule type" value="Genomic_DNA"/>
</dbReference>
<dbReference type="AlphaFoldDB" id="A0A073JPZ4"/>
<dbReference type="RefSeq" id="WP_034644116.1">
    <property type="nucleotide sequence ID" value="NZ_CBCSJC010000040.1"/>
</dbReference>
<evidence type="ECO:0008006" key="3">
    <source>
        <dbReference type="Google" id="ProtNLM"/>
    </source>
</evidence>
<dbReference type="STRING" id="574376.BAMA_18250"/>